<name>A0A932CLD9_UNCTE</name>
<proteinExistence type="predicted"/>
<feature type="non-terminal residue" evidence="1">
    <location>
        <position position="1"/>
    </location>
</feature>
<dbReference type="EMBL" id="JACPRF010000046">
    <property type="protein sequence ID" value="MBI2875555.1"/>
    <property type="molecule type" value="Genomic_DNA"/>
</dbReference>
<accession>A0A932CLD9</accession>
<organism evidence="1 2">
    <name type="scientific">Tectimicrobiota bacterium</name>
    <dbReference type="NCBI Taxonomy" id="2528274"/>
    <lineage>
        <taxon>Bacteria</taxon>
        <taxon>Pseudomonadati</taxon>
        <taxon>Nitrospinota/Tectimicrobiota group</taxon>
        <taxon>Candidatus Tectimicrobiota</taxon>
    </lineage>
</organism>
<evidence type="ECO:0000313" key="2">
    <source>
        <dbReference type="Proteomes" id="UP000769766"/>
    </source>
</evidence>
<protein>
    <submittedName>
        <fullName evidence="1">Uncharacterized protein</fullName>
    </submittedName>
</protein>
<comment type="caution">
    <text evidence="1">The sequence shown here is derived from an EMBL/GenBank/DDBJ whole genome shotgun (WGS) entry which is preliminary data.</text>
</comment>
<dbReference type="AlphaFoldDB" id="A0A932CLD9"/>
<reference evidence="1" key="1">
    <citation type="submission" date="2020-07" db="EMBL/GenBank/DDBJ databases">
        <title>Huge and variable diversity of episymbiotic CPR bacteria and DPANN archaea in groundwater ecosystems.</title>
        <authorList>
            <person name="He C.Y."/>
            <person name="Keren R."/>
            <person name="Whittaker M."/>
            <person name="Farag I.F."/>
            <person name="Doudna J."/>
            <person name="Cate J.H.D."/>
            <person name="Banfield J.F."/>
        </authorList>
    </citation>
    <scope>NUCLEOTIDE SEQUENCE</scope>
    <source>
        <strain evidence="1">NC_groundwater_672_Ag_B-0.1um_62_36</strain>
    </source>
</reference>
<gene>
    <name evidence="1" type="ORF">HYY20_01590</name>
</gene>
<dbReference type="Proteomes" id="UP000769766">
    <property type="component" value="Unassembled WGS sequence"/>
</dbReference>
<evidence type="ECO:0000313" key="1">
    <source>
        <dbReference type="EMBL" id="MBI2875555.1"/>
    </source>
</evidence>
<sequence>VWTFAQPVERVERGDRLTVRTNCPGVLTWRLDGGEPQEAGMMPAGGVMAGVQRHHLTLGPFPPEAQEVRFGFRCTCQGRTCGGDYCLQGEYRVRIV</sequence>